<evidence type="ECO:0000256" key="2">
    <source>
        <dbReference type="ARBA" id="ARBA00023125"/>
    </source>
</evidence>
<reference evidence="5" key="1">
    <citation type="submission" date="2018-06" db="EMBL/GenBank/DDBJ databases">
        <authorList>
            <person name="Zhirakovskaya E."/>
        </authorList>
    </citation>
    <scope>NUCLEOTIDE SEQUENCE</scope>
</reference>
<dbReference type="CDD" id="cd06170">
    <property type="entry name" value="LuxR_C_like"/>
    <property type="match status" value="1"/>
</dbReference>
<dbReference type="InterPro" id="IPR000792">
    <property type="entry name" value="Tscrpt_reg_LuxR_C"/>
</dbReference>
<dbReference type="EMBL" id="UOGH01000102">
    <property type="protein sequence ID" value="VAX28948.1"/>
    <property type="molecule type" value="Genomic_DNA"/>
</dbReference>
<sequence>MNPCFANCLSREDAIYLLELIHKSLSCNTKEELAELMKKLRCLVPYDFAICLLGKKEVGGMVKIYNPVNINYPAEWIELYFERNFQEIDPVAKENFTNFRLQRWSDTYRVHGPPPEFLSLAEDFGLDEGYTHGARNFKASEGSLFSLSGKSIEHNNRTDAVLKLIVPHFHQVLVRIVAQDKRKNRITLSPREREVLSWIKEGKSTWEISIILGVSERTVKFHVCNVMRKLDAVTRTHAVAIAIEQRLIDIE</sequence>
<dbReference type="Gene3D" id="1.10.10.10">
    <property type="entry name" value="Winged helix-like DNA-binding domain superfamily/Winged helix DNA-binding domain"/>
    <property type="match status" value="1"/>
</dbReference>
<dbReference type="Pfam" id="PF00196">
    <property type="entry name" value="GerE"/>
    <property type="match status" value="1"/>
</dbReference>
<proteinExistence type="predicted"/>
<dbReference type="AlphaFoldDB" id="A0A3B1CYI5"/>
<keyword evidence="1" id="KW-0805">Transcription regulation</keyword>
<name>A0A3B1CYI5_9ZZZZ</name>
<dbReference type="GO" id="GO:0003677">
    <property type="term" value="F:DNA binding"/>
    <property type="evidence" value="ECO:0007669"/>
    <property type="project" value="UniProtKB-KW"/>
</dbReference>
<organism evidence="5">
    <name type="scientific">hydrothermal vent metagenome</name>
    <dbReference type="NCBI Taxonomy" id="652676"/>
    <lineage>
        <taxon>unclassified sequences</taxon>
        <taxon>metagenomes</taxon>
        <taxon>ecological metagenomes</taxon>
    </lineage>
</organism>
<dbReference type="InterPro" id="IPR005143">
    <property type="entry name" value="TF_LuxR_autoind-bd_dom"/>
</dbReference>
<keyword evidence="2" id="KW-0238">DNA-binding</keyword>
<evidence type="ECO:0000259" key="4">
    <source>
        <dbReference type="PROSITE" id="PS50043"/>
    </source>
</evidence>
<dbReference type="InterPro" id="IPR036388">
    <property type="entry name" value="WH-like_DNA-bd_sf"/>
</dbReference>
<dbReference type="PROSITE" id="PS50043">
    <property type="entry name" value="HTH_LUXR_2"/>
    <property type="match status" value="1"/>
</dbReference>
<protein>
    <submittedName>
        <fullName evidence="5">Autoinducer-binding transcriptional regulator, LuxR family</fullName>
    </submittedName>
</protein>
<keyword evidence="3" id="KW-0804">Transcription</keyword>
<dbReference type="PRINTS" id="PR00038">
    <property type="entry name" value="HTHLUXR"/>
</dbReference>
<dbReference type="Pfam" id="PF03472">
    <property type="entry name" value="Autoind_bind"/>
    <property type="match status" value="1"/>
</dbReference>
<dbReference type="SUPFAM" id="SSF46894">
    <property type="entry name" value="C-terminal effector domain of the bipartite response regulators"/>
    <property type="match status" value="1"/>
</dbReference>
<dbReference type="Gene3D" id="3.30.450.80">
    <property type="entry name" value="Transcription factor LuxR-like, autoinducer-binding domain"/>
    <property type="match status" value="1"/>
</dbReference>
<dbReference type="InterPro" id="IPR036693">
    <property type="entry name" value="TF_LuxR_autoind-bd_dom_sf"/>
</dbReference>
<dbReference type="InterPro" id="IPR016032">
    <property type="entry name" value="Sig_transdc_resp-reg_C-effctor"/>
</dbReference>
<dbReference type="PANTHER" id="PTHR44688">
    <property type="entry name" value="DNA-BINDING TRANSCRIPTIONAL ACTIVATOR DEVR_DOSR"/>
    <property type="match status" value="1"/>
</dbReference>
<dbReference type="SMART" id="SM00421">
    <property type="entry name" value="HTH_LUXR"/>
    <property type="match status" value="1"/>
</dbReference>
<gene>
    <name evidence="5" type="ORF">MNBD_NITROSPIRAE02-509</name>
</gene>
<dbReference type="PROSITE" id="PS00622">
    <property type="entry name" value="HTH_LUXR_1"/>
    <property type="match status" value="1"/>
</dbReference>
<evidence type="ECO:0000313" key="5">
    <source>
        <dbReference type="EMBL" id="VAX28948.1"/>
    </source>
</evidence>
<dbReference type="GO" id="GO:0006355">
    <property type="term" value="P:regulation of DNA-templated transcription"/>
    <property type="evidence" value="ECO:0007669"/>
    <property type="project" value="InterPro"/>
</dbReference>
<evidence type="ECO:0000256" key="3">
    <source>
        <dbReference type="ARBA" id="ARBA00023163"/>
    </source>
</evidence>
<evidence type="ECO:0000256" key="1">
    <source>
        <dbReference type="ARBA" id="ARBA00023015"/>
    </source>
</evidence>
<feature type="domain" description="HTH luxR-type" evidence="4">
    <location>
        <begin position="181"/>
        <end position="246"/>
    </location>
</feature>
<dbReference type="SUPFAM" id="SSF75516">
    <property type="entry name" value="Pheromone-binding domain of LuxR-like quorum-sensing transcription factors"/>
    <property type="match status" value="1"/>
</dbReference>
<accession>A0A3B1CYI5</accession>
<dbReference type="PANTHER" id="PTHR44688:SF16">
    <property type="entry name" value="DNA-BINDING TRANSCRIPTIONAL ACTIVATOR DEVR_DOSR"/>
    <property type="match status" value="1"/>
</dbReference>